<dbReference type="Proteomes" id="UP000662931">
    <property type="component" value="Chromosome 1"/>
</dbReference>
<dbReference type="PANTHER" id="PTHR31145:SF4">
    <property type="entry name" value="FLAVIN CARRIER PROTEIN 1-RELATED"/>
    <property type="match status" value="1"/>
</dbReference>
<comment type="subcellular location">
    <subcellularLocation>
        <location evidence="1">Membrane</location>
        <topology evidence="1">Multi-pass membrane protein</topology>
    </subcellularLocation>
</comment>
<evidence type="ECO:0000256" key="5">
    <source>
        <dbReference type="ARBA" id="ARBA00022989"/>
    </source>
</evidence>
<dbReference type="InterPro" id="IPR040241">
    <property type="entry name" value="TRP_Flc/Pkd2-like"/>
</dbReference>
<organism evidence="10 11">
    <name type="scientific">Eeniella nana</name>
    <name type="common">Yeast</name>
    <name type="synonym">Brettanomyces nanus</name>
    <dbReference type="NCBI Taxonomy" id="13502"/>
    <lineage>
        <taxon>Eukaryota</taxon>
        <taxon>Fungi</taxon>
        <taxon>Dikarya</taxon>
        <taxon>Ascomycota</taxon>
        <taxon>Saccharomycotina</taxon>
        <taxon>Pichiomycetes</taxon>
        <taxon>Pichiales</taxon>
        <taxon>Pichiaceae</taxon>
        <taxon>Brettanomyces</taxon>
    </lineage>
</organism>
<evidence type="ECO:0000256" key="7">
    <source>
        <dbReference type="SAM" id="MobiDB-lite"/>
    </source>
</evidence>
<accession>A0A875S2N9</accession>
<feature type="transmembrane region" description="Helical" evidence="8">
    <location>
        <begin position="583"/>
        <end position="603"/>
    </location>
</feature>
<feature type="transmembrane region" description="Helical" evidence="8">
    <location>
        <begin position="551"/>
        <end position="571"/>
    </location>
</feature>
<sequence length="850" mass="92971">MHDGPYYHITDPLTLSSIVYHETLPSGSAAESSTDTSGDSGLDTSGDSNTDTSGRQLFATSLVSCMDNSQIVPLYFDVVFDPNKKSIKYDISITTGVSGYIYAKVNVFAFGIDIIEEDINFCNIGWKQFCPVYPGSMEIESIQYLDSKYVDMIPGIAFTFPDLDATVRIILMDSDGNDVGCLQASFSNGKTVSHVAAKWATAVVAGIGLLVSSVLSLFGNSASASRLSAMSVAMFTYFQSVVIISMLKVQEIPPIAGAWSENLAWSMGLIEVPFMQKIFRWFVQASGGTPDQYLTSSSTSVLTQRSLEVGFESIKTGILGFLFPHLFGTSSSSSSNVNLFGRSDSSANGTLINQDDVQGSHYLKILRGIPRVGYKAGIEPSSIVCTGFTFFFVFLYLLIAVFFIFRLISVNTTKKRWFNRTVDDGYSWKPLLKGTLCRYIYIGFPQLVVLSLFEFTFIDSPAVVVIAALLIILAIGSMSWSCYRVIKWGNLSMKQHNNAAAILYGNSDVLTRYGFLYTMLDASRYWFCAVILLYGFVKYLFVALVQASGKTQAMACFIIDLGYTIFMGITMPYLDKPTNIMSIVTNVVVTVNSFLFTFFSGLYNAPPAVASIMGLVFFILNAAFSLLLLLYILFFAGLVIFSKNPDSKFSPAKDDRASFRKKHESLYNGPDGAQELMDLGQVARGHDTNWASEMYKLKNIVDSSNSGSEIKDESNEMAVDDEDGNTATIGQKIKDTLTRGKSLLSRKGTLKKKNNAGLAVGTAGAGRAVMDSNSNKSIGHDTVGELEPPRRFKRSGSGHVSIPGSQSDLETHHHMISIDGSASVDTSLYANEATQPANIYKNDGPSYNYL</sequence>
<evidence type="ECO:0000256" key="2">
    <source>
        <dbReference type="ARBA" id="ARBA00010642"/>
    </source>
</evidence>
<evidence type="ECO:0000256" key="8">
    <source>
        <dbReference type="SAM" id="Phobius"/>
    </source>
</evidence>
<dbReference type="OrthoDB" id="5212126at2759"/>
<evidence type="ECO:0000313" key="10">
    <source>
        <dbReference type="EMBL" id="QPG74089.1"/>
    </source>
</evidence>
<dbReference type="RefSeq" id="XP_038777654.1">
    <property type="nucleotide sequence ID" value="XM_038921726.1"/>
</dbReference>
<feature type="domain" description="ML-like" evidence="9">
    <location>
        <begin position="55"/>
        <end position="193"/>
    </location>
</feature>
<feature type="compositionally biased region" description="Basic and acidic residues" evidence="7">
    <location>
        <begin position="778"/>
        <end position="790"/>
    </location>
</feature>
<keyword evidence="4" id="KW-0732">Signal</keyword>
<dbReference type="Pfam" id="PF06011">
    <property type="entry name" value="TRP"/>
    <property type="match status" value="1"/>
</dbReference>
<keyword evidence="5 8" id="KW-1133">Transmembrane helix</keyword>
<dbReference type="GO" id="GO:0055085">
    <property type="term" value="P:transmembrane transport"/>
    <property type="evidence" value="ECO:0007669"/>
    <property type="project" value="TreeGrafter"/>
</dbReference>
<comment type="similarity">
    <text evidence="2">Belongs to the transient receptor potential (TRP) ion channel family.</text>
</comment>
<keyword evidence="6 8" id="KW-0472">Membrane</keyword>
<gene>
    <name evidence="10" type="ORF">FOA43_001410</name>
</gene>
<feature type="transmembrane region" description="Helical" evidence="8">
    <location>
        <begin position="439"/>
        <end position="458"/>
    </location>
</feature>
<feature type="region of interest" description="Disordered" evidence="7">
    <location>
        <begin position="771"/>
        <end position="807"/>
    </location>
</feature>
<dbReference type="GO" id="GO:0016020">
    <property type="term" value="C:membrane"/>
    <property type="evidence" value="ECO:0007669"/>
    <property type="project" value="UniProtKB-SubCell"/>
</dbReference>
<dbReference type="SMART" id="SM01320">
    <property type="entry name" value="TRP_N"/>
    <property type="match status" value="1"/>
</dbReference>
<evidence type="ECO:0000313" key="11">
    <source>
        <dbReference type="Proteomes" id="UP000662931"/>
    </source>
</evidence>
<evidence type="ECO:0000259" key="9">
    <source>
        <dbReference type="SMART" id="SM01320"/>
    </source>
</evidence>
<dbReference type="PANTHER" id="PTHR31145">
    <property type="entry name" value="INTEGRAL MEMBRANE PROTEIN (AFU_ORTHOLOGUE AFUA_7G01610)"/>
    <property type="match status" value="1"/>
</dbReference>
<feature type="transmembrane region" description="Helical" evidence="8">
    <location>
        <begin position="464"/>
        <end position="486"/>
    </location>
</feature>
<evidence type="ECO:0000256" key="3">
    <source>
        <dbReference type="ARBA" id="ARBA00022692"/>
    </source>
</evidence>
<keyword evidence="11" id="KW-1185">Reference proteome</keyword>
<dbReference type="Pfam" id="PF14558">
    <property type="entry name" value="TRP_N"/>
    <property type="match status" value="1"/>
</dbReference>
<dbReference type="AlphaFoldDB" id="A0A875S2N9"/>
<name>A0A875S2N9_EENNA</name>
<dbReference type="GO" id="GO:0009272">
    <property type="term" value="P:fungal-type cell wall biogenesis"/>
    <property type="evidence" value="ECO:0007669"/>
    <property type="project" value="TreeGrafter"/>
</dbReference>
<feature type="transmembrane region" description="Helical" evidence="8">
    <location>
        <begin position="615"/>
        <end position="641"/>
    </location>
</feature>
<dbReference type="InterPro" id="IPR032800">
    <property type="entry name" value="TRP_N"/>
</dbReference>
<protein>
    <recommendedName>
        <fullName evidence="9">ML-like domain-containing protein</fullName>
    </recommendedName>
</protein>
<evidence type="ECO:0000256" key="6">
    <source>
        <dbReference type="ARBA" id="ARBA00023136"/>
    </source>
</evidence>
<reference evidence="10" key="1">
    <citation type="submission" date="2020-10" db="EMBL/GenBank/DDBJ databases">
        <authorList>
            <person name="Roach M.J.R."/>
        </authorList>
    </citation>
    <scope>NUCLEOTIDE SEQUENCE</scope>
    <source>
        <strain evidence="10">CBS 1945</strain>
    </source>
</reference>
<dbReference type="GeneID" id="62194811"/>
<keyword evidence="3 8" id="KW-0812">Transmembrane</keyword>
<feature type="region of interest" description="Disordered" evidence="7">
    <location>
        <begin position="27"/>
        <end position="50"/>
    </location>
</feature>
<feature type="transmembrane region" description="Helical" evidence="8">
    <location>
        <begin position="388"/>
        <end position="408"/>
    </location>
</feature>
<dbReference type="KEGG" id="bnn:FOA43_001410"/>
<dbReference type="EMBL" id="CP064812">
    <property type="protein sequence ID" value="QPG74089.1"/>
    <property type="molecule type" value="Genomic_DNA"/>
</dbReference>
<dbReference type="InterPro" id="IPR010308">
    <property type="entry name" value="TRP_C"/>
</dbReference>
<feature type="transmembrane region" description="Helical" evidence="8">
    <location>
        <begin position="525"/>
        <end position="545"/>
    </location>
</feature>
<proteinExistence type="inferred from homology"/>
<evidence type="ECO:0000256" key="1">
    <source>
        <dbReference type="ARBA" id="ARBA00004141"/>
    </source>
</evidence>
<evidence type="ECO:0000256" key="4">
    <source>
        <dbReference type="ARBA" id="ARBA00022729"/>
    </source>
</evidence>